<dbReference type="KEGG" id="dya:Dyak_GE22095"/>
<dbReference type="SUPFAM" id="SSF52047">
    <property type="entry name" value="RNI-like"/>
    <property type="match status" value="1"/>
</dbReference>
<gene>
    <name evidence="1" type="primary">Dyak\GE22095</name>
    <name evidence="1" type="synonym">dyak_GLEANR_5800</name>
    <name evidence="1" type="synonym">GE22095</name>
    <name evidence="1" type="ORF">Dyak_GE22095</name>
</gene>
<evidence type="ECO:0000313" key="2">
    <source>
        <dbReference type="Proteomes" id="UP000002282"/>
    </source>
</evidence>
<sequence length="374" mass="43244">MENQRTISDLPFELLDLIFEKLESIVDKLQLAQVNEKLGEAFAFHSRSAYKKLQSFFGQTPEMWVVIVSLCGSTVEEFSSRKNWDLPWSDIVAKSIEQHCPNLKSVRIDVCNENCDSVQSFLLKMSKLLVSVELTILTDNPEKIFDAIAEMTNMTRLICRGNINKDVYQIQKLLALQELVLEHNKFYYPDSHLNVLEICAQLTSLRSLTVQNITIRPSEQPHSMIWPELEFLKICNCEIYTELPECPKLKTLGMIKSNCHIEGLLLRFILQNGVNIKQLNESCHPPPFDGDNFLQVLRSCPKLRVFLTPMTDISIHQAFVSSIVEVLKDKGFKQEDPFNLIIYARDKLKWIRRLIPRTSNPELIALDYLYDFFP</sequence>
<dbReference type="EMBL" id="CM000159">
    <property type="protein sequence ID" value="EDW94646.2"/>
    <property type="molecule type" value="Genomic_DNA"/>
</dbReference>
<reference evidence="1 2" key="1">
    <citation type="journal article" date="2007" name="Nature">
        <title>Evolution of genes and genomes on the Drosophila phylogeny.</title>
        <authorList>
            <consortium name="Drosophila 12 Genomes Consortium"/>
            <person name="Clark A.G."/>
            <person name="Eisen M.B."/>
            <person name="Smith D.R."/>
            <person name="Bergman C.M."/>
            <person name="Oliver B."/>
            <person name="Markow T.A."/>
            <person name="Kaufman T.C."/>
            <person name="Kellis M."/>
            <person name="Gelbart W."/>
            <person name="Iyer V.N."/>
            <person name="Pollard D.A."/>
            <person name="Sackton T.B."/>
            <person name="Larracuente A.M."/>
            <person name="Singh N.D."/>
            <person name="Abad J.P."/>
            <person name="Abt D.N."/>
            <person name="Adryan B."/>
            <person name="Aguade M."/>
            <person name="Akashi H."/>
            <person name="Anderson W.W."/>
            <person name="Aquadro C.F."/>
            <person name="Ardell D.H."/>
            <person name="Arguello R."/>
            <person name="Artieri C.G."/>
            <person name="Barbash D.A."/>
            <person name="Barker D."/>
            <person name="Barsanti P."/>
            <person name="Batterham P."/>
            <person name="Batzoglou S."/>
            <person name="Begun D."/>
            <person name="Bhutkar A."/>
            <person name="Blanco E."/>
            <person name="Bosak S.A."/>
            <person name="Bradley R.K."/>
            <person name="Brand A.D."/>
            <person name="Brent M.R."/>
            <person name="Brooks A.N."/>
            <person name="Brown R.H."/>
            <person name="Butlin R.K."/>
            <person name="Caggese C."/>
            <person name="Calvi B.R."/>
            <person name="Bernardo de Carvalho A."/>
            <person name="Caspi A."/>
            <person name="Castrezana S."/>
            <person name="Celniker S.E."/>
            <person name="Chang J.L."/>
            <person name="Chapple C."/>
            <person name="Chatterji S."/>
            <person name="Chinwalla A."/>
            <person name="Civetta A."/>
            <person name="Clifton S.W."/>
            <person name="Comeron J.M."/>
            <person name="Costello J.C."/>
            <person name="Coyne J.A."/>
            <person name="Daub J."/>
            <person name="David R.G."/>
            <person name="Delcher A.L."/>
            <person name="Delehaunty K."/>
            <person name="Do C.B."/>
            <person name="Ebling H."/>
            <person name="Edwards K."/>
            <person name="Eickbush T."/>
            <person name="Evans J.D."/>
            <person name="Filipski A."/>
            <person name="Findeiss S."/>
            <person name="Freyhult E."/>
            <person name="Fulton L."/>
            <person name="Fulton R."/>
            <person name="Garcia A.C."/>
            <person name="Gardiner A."/>
            <person name="Garfield D.A."/>
            <person name="Garvin B.E."/>
            <person name="Gibson G."/>
            <person name="Gilbert D."/>
            <person name="Gnerre S."/>
            <person name="Godfrey J."/>
            <person name="Good R."/>
            <person name="Gotea V."/>
            <person name="Gravely B."/>
            <person name="Greenberg A.J."/>
            <person name="Griffiths-Jones S."/>
            <person name="Gross S."/>
            <person name="Guigo R."/>
            <person name="Gustafson E.A."/>
            <person name="Haerty W."/>
            <person name="Hahn M.W."/>
            <person name="Halligan D.L."/>
            <person name="Halpern A.L."/>
            <person name="Halter G.M."/>
            <person name="Han M.V."/>
            <person name="Heger A."/>
            <person name="Hillier L."/>
            <person name="Hinrichs A.S."/>
            <person name="Holmes I."/>
            <person name="Hoskins R.A."/>
            <person name="Hubisz M.J."/>
            <person name="Hultmark D."/>
            <person name="Huntley M.A."/>
            <person name="Jaffe D.B."/>
            <person name="Jagadeeshan S."/>
            <person name="Jeck W.R."/>
            <person name="Johnson J."/>
            <person name="Jones C.D."/>
            <person name="Jordan W.C."/>
            <person name="Karpen G.H."/>
            <person name="Kataoka E."/>
            <person name="Keightley P.D."/>
            <person name="Kheradpour P."/>
            <person name="Kirkness E.F."/>
            <person name="Koerich L.B."/>
            <person name="Kristiansen K."/>
            <person name="Kudrna D."/>
            <person name="Kulathinal R.J."/>
            <person name="Kumar S."/>
            <person name="Kwok R."/>
            <person name="Lander E."/>
            <person name="Langley C.H."/>
            <person name="Lapoint R."/>
            <person name="Lazzaro B.P."/>
            <person name="Lee S.J."/>
            <person name="Levesque L."/>
            <person name="Li R."/>
            <person name="Lin C.F."/>
            <person name="Lin M.F."/>
            <person name="Lindblad-Toh K."/>
            <person name="Llopart A."/>
            <person name="Long M."/>
            <person name="Low L."/>
            <person name="Lozovsky E."/>
            <person name="Lu J."/>
            <person name="Luo M."/>
            <person name="Machado C.A."/>
            <person name="Makalowski W."/>
            <person name="Marzo M."/>
            <person name="Matsuda M."/>
            <person name="Matzkin L."/>
            <person name="McAllister B."/>
            <person name="McBride C.S."/>
            <person name="McKernan B."/>
            <person name="McKernan K."/>
            <person name="Mendez-Lago M."/>
            <person name="Minx P."/>
            <person name="Mollenhauer M.U."/>
            <person name="Montooth K."/>
            <person name="Mount S.M."/>
            <person name="Mu X."/>
            <person name="Myers E."/>
            <person name="Negre B."/>
            <person name="Newfeld S."/>
            <person name="Nielsen R."/>
            <person name="Noor M.A."/>
            <person name="O'Grady P."/>
            <person name="Pachter L."/>
            <person name="Papaceit M."/>
            <person name="Parisi M.J."/>
            <person name="Parisi M."/>
            <person name="Parts L."/>
            <person name="Pedersen J.S."/>
            <person name="Pesole G."/>
            <person name="Phillippy A.M."/>
            <person name="Ponting C.P."/>
            <person name="Pop M."/>
            <person name="Porcelli D."/>
            <person name="Powell J.R."/>
            <person name="Prohaska S."/>
            <person name="Pruitt K."/>
            <person name="Puig M."/>
            <person name="Quesneville H."/>
            <person name="Ram K.R."/>
            <person name="Rand D."/>
            <person name="Rasmussen M.D."/>
            <person name="Reed L.K."/>
            <person name="Reenan R."/>
            <person name="Reily A."/>
            <person name="Remington K.A."/>
            <person name="Rieger T.T."/>
            <person name="Ritchie M.G."/>
            <person name="Robin C."/>
            <person name="Rogers Y.H."/>
            <person name="Rohde C."/>
            <person name="Rozas J."/>
            <person name="Rubenfield M.J."/>
            <person name="Ruiz A."/>
            <person name="Russo S."/>
            <person name="Salzberg S.L."/>
            <person name="Sanchez-Gracia A."/>
            <person name="Saranga D.J."/>
            <person name="Sato H."/>
            <person name="Schaeffer S.W."/>
            <person name="Schatz M.C."/>
            <person name="Schlenke T."/>
            <person name="Schwartz R."/>
            <person name="Segarra C."/>
            <person name="Singh R.S."/>
            <person name="Sirot L."/>
            <person name="Sirota M."/>
            <person name="Sisneros N.B."/>
            <person name="Smith C.D."/>
            <person name="Smith T.F."/>
            <person name="Spieth J."/>
            <person name="Stage D.E."/>
            <person name="Stark A."/>
            <person name="Stephan W."/>
            <person name="Strausberg R.L."/>
            <person name="Strempel S."/>
            <person name="Sturgill D."/>
            <person name="Sutton G."/>
            <person name="Sutton G.G."/>
            <person name="Tao W."/>
            <person name="Teichmann S."/>
            <person name="Tobari Y.N."/>
            <person name="Tomimura Y."/>
            <person name="Tsolas J.M."/>
            <person name="Valente V.L."/>
            <person name="Venter E."/>
            <person name="Venter J.C."/>
            <person name="Vicario S."/>
            <person name="Vieira F.G."/>
            <person name="Vilella A.J."/>
            <person name="Villasante A."/>
            <person name="Walenz B."/>
            <person name="Wang J."/>
            <person name="Wasserman M."/>
            <person name="Watts T."/>
            <person name="Wilson D."/>
            <person name="Wilson R.K."/>
            <person name="Wing R.A."/>
            <person name="Wolfner M.F."/>
            <person name="Wong A."/>
            <person name="Wong G.K."/>
            <person name="Wu C.I."/>
            <person name="Wu G."/>
            <person name="Yamamoto D."/>
            <person name="Yang H.P."/>
            <person name="Yang S.P."/>
            <person name="Yorke J.A."/>
            <person name="Yoshida K."/>
            <person name="Zdobnov E."/>
            <person name="Zhang P."/>
            <person name="Zhang Y."/>
            <person name="Zimin A.V."/>
            <person name="Baldwin J."/>
            <person name="Abdouelleil A."/>
            <person name="Abdulkadir J."/>
            <person name="Abebe A."/>
            <person name="Abera B."/>
            <person name="Abreu J."/>
            <person name="Acer S.C."/>
            <person name="Aftuck L."/>
            <person name="Alexander A."/>
            <person name="An P."/>
            <person name="Anderson E."/>
            <person name="Anderson S."/>
            <person name="Arachi H."/>
            <person name="Azer M."/>
            <person name="Bachantsang P."/>
            <person name="Barry A."/>
            <person name="Bayul T."/>
            <person name="Berlin A."/>
            <person name="Bessette D."/>
            <person name="Bloom T."/>
            <person name="Blye J."/>
            <person name="Boguslavskiy L."/>
            <person name="Bonnet C."/>
            <person name="Boukhgalter B."/>
            <person name="Bourzgui I."/>
            <person name="Brown A."/>
            <person name="Cahill P."/>
            <person name="Channer S."/>
            <person name="Cheshatsang Y."/>
            <person name="Chuda L."/>
            <person name="Citroen M."/>
            <person name="Collymore A."/>
            <person name="Cooke P."/>
            <person name="Costello M."/>
            <person name="D'Aco K."/>
            <person name="Daza R."/>
            <person name="De Haan G."/>
            <person name="DeGray S."/>
            <person name="DeMaso C."/>
            <person name="Dhargay N."/>
            <person name="Dooley K."/>
            <person name="Dooley E."/>
            <person name="Doricent M."/>
            <person name="Dorje P."/>
            <person name="Dorjee K."/>
            <person name="Dupes A."/>
            <person name="Elong R."/>
            <person name="Falk J."/>
            <person name="Farina A."/>
            <person name="Faro S."/>
            <person name="Ferguson D."/>
            <person name="Fisher S."/>
            <person name="Foley C.D."/>
            <person name="Franke A."/>
            <person name="Friedrich D."/>
            <person name="Gadbois L."/>
            <person name="Gearin G."/>
            <person name="Gearin C.R."/>
            <person name="Giannoukos G."/>
            <person name="Goode T."/>
            <person name="Graham J."/>
            <person name="Grandbois E."/>
            <person name="Grewal S."/>
            <person name="Gyaltsen K."/>
            <person name="Hafez N."/>
            <person name="Hagos B."/>
            <person name="Hall J."/>
            <person name="Henson C."/>
            <person name="Hollinger A."/>
            <person name="Honan T."/>
            <person name="Huard M.D."/>
            <person name="Hughes L."/>
            <person name="Hurhula B."/>
            <person name="Husby M.E."/>
            <person name="Kamat A."/>
            <person name="Kanga B."/>
            <person name="Kashin S."/>
            <person name="Khazanovich D."/>
            <person name="Kisner P."/>
            <person name="Lance K."/>
            <person name="Lara M."/>
            <person name="Lee W."/>
            <person name="Lennon N."/>
            <person name="Letendre F."/>
            <person name="LeVine R."/>
            <person name="Lipovsky A."/>
            <person name="Liu X."/>
            <person name="Liu J."/>
            <person name="Liu S."/>
            <person name="Lokyitsang T."/>
            <person name="Lokyitsang Y."/>
            <person name="Lubonja R."/>
            <person name="Lui A."/>
            <person name="MacDonald P."/>
            <person name="Magnisalis V."/>
            <person name="Maru K."/>
            <person name="Matthews C."/>
            <person name="McCusker W."/>
            <person name="McDonough S."/>
            <person name="Mehta T."/>
            <person name="Meldrim J."/>
            <person name="Meneus L."/>
            <person name="Mihai O."/>
            <person name="Mihalev A."/>
            <person name="Mihova T."/>
            <person name="Mittelman R."/>
            <person name="Mlenga V."/>
            <person name="Montmayeur A."/>
            <person name="Mulrain L."/>
            <person name="Navidi A."/>
            <person name="Naylor J."/>
            <person name="Negash T."/>
            <person name="Nguyen T."/>
            <person name="Nguyen N."/>
            <person name="Nicol R."/>
            <person name="Norbu C."/>
            <person name="Norbu N."/>
            <person name="Novod N."/>
            <person name="O'Neill B."/>
            <person name="Osman S."/>
            <person name="Markiewicz E."/>
            <person name="Oyono O.L."/>
            <person name="Patti C."/>
            <person name="Phunkhang P."/>
            <person name="Pierre F."/>
            <person name="Priest M."/>
            <person name="Raghuraman S."/>
            <person name="Rege F."/>
            <person name="Reyes R."/>
            <person name="Rise C."/>
            <person name="Rogov P."/>
            <person name="Ross K."/>
            <person name="Ryan E."/>
            <person name="Settipalli S."/>
            <person name="Shea T."/>
            <person name="Sherpa N."/>
            <person name="Shi L."/>
            <person name="Shih D."/>
            <person name="Sparrow T."/>
            <person name="Spaulding J."/>
            <person name="Stalker J."/>
            <person name="Stange-Thomann N."/>
            <person name="Stavropoulos S."/>
            <person name="Stone C."/>
            <person name="Strader C."/>
            <person name="Tesfaye S."/>
            <person name="Thomson T."/>
            <person name="Thoulutsang Y."/>
            <person name="Thoulutsang D."/>
            <person name="Topham K."/>
            <person name="Topping I."/>
            <person name="Tsamla T."/>
            <person name="Vassiliev H."/>
            <person name="Vo A."/>
            <person name="Wangchuk T."/>
            <person name="Wangdi T."/>
            <person name="Weiand M."/>
            <person name="Wilkinson J."/>
            <person name="Wilson A."/>
            <person name="Yadav S."/>
            <person name="Young G."/>
            <person name="Yu Q."/>
            <person name="Zembek L."/>
            <person name="Zhong D."/>
            <person name="Zimmer A."/>
            <person name="Zwirko Z."/>
            <person name="Jaffe D.B."/>
            <person name="Alvarez P."/>
            <person name="Brockman W."/>
            <person name="Butler J."/>
            <person name="Chin C."/>
            <person name="Gnerre S."/>
            <person name="Grabherr M."/>
            <person name="Kleber M."/>
            <person name="Mauceli E."/>
            <person name="MacCallum I."/>
        </authorList>
    </citation>
    <scope>NUCLEOTIDE SEQUENCE [LARGE SCALE GENOMIC DNA]</scope>
    <source>
        <strain evidence="2">Tai18E2 / Tucson 14021-0261.01</strain>
    </source>
</reference>
<dbReference type="InterPro" id="IPR032675">
    <property type="entry name" value="LRR_dom_sf"/>
</dbReference>
<dbReference type="Gene3D" id="3.80.10.10">
    <property type="entry name" value="Ribonuclease Inhibitor"/>
    <property type="match status" value="1"/>
</dbReference>
<protein>
    <recommendedName>
        <fullName evidence="3">F-box domain-containing protein</fullName>
    </recommendedName>
</protein>
<organism evidence="1 2">
    <name type="scientific">Drosophila yakuba</name>
    <name type="common">Fruit fly</name>
    <dbReference type="NCBI Taxonomy" id="7245"/>
    <lineage>
        <taxon>Eukaryota</taxon>
        <taxon>Metazoa</taxon>
        <taxon>Ecdysozoa</taxon>
        <taxon>Arthropoda</taxon>
        <taxon>Hexapoda</taxon>
        <taxon>Insecta</taxon>
        <taxon>Pterygota</taxon>
        <taxon>Neoptera</taxon>
        <taxon>Endopterygota</taxon>
        <taxon>Diptera</taxon>
        <taxon>Brachycera</taxon>
        <taxon>Muscomorpha</taxon>
        <taxon>Ephydroidea</taxon>
        <taxon>Drosophilidae</taxon>
        <taxon>Drosophila</taxon>
        <taxon>Sophophora</taxon>
    </lineage>
</organism>
<dbReference type="AlphaFoldDB" id="B4PJF8"/>
<dbReference type="OrthoDB" id="7860491at2759"/>
<keyword evidence="2" id="KW-1185">Reference proteome</keyword>
<accession>B4PJF8</accession>
<dbReference type="HOGENOM" id="CLU_064166_0_0_1"/>
<evidence type="ECO:0000313" key="1">
    <source>
        <dbReference type="EMBL" id="EDW94646.2"/>
    </source>
</evidence>
<dbReference type="Proteomes" id="UP000002282">
    <property type="component" value="Chromosome 3L"/>
</dbReference>
<reference evidence="1 2" key="2">
    <citation type="journal article" date="2007" name="PLoS Biol.">
        <title>Principles of genome evolution in the Drosophila melanogaster species group.</title>
        <authorList>
            <person name="Ranz J.M."/>
            <person name="Maurin D."/>
            <person name="Chan Y.S."/>
            <person name="von Grotthuss M."/>
            <person name="Hillier L.W."/>
            <person name="Roote J."/>
            <person name="Ashburner M."/>
            <person name="Bergman C.M."/>
        </authorList>
    </citation>
    <scope>NUCLEOTIDE SEQUENCE [LARGE SCALE GENOMIC DNA]</scope>
    <source>
        <strain evidence="2">Tai18E2 / Tucson 14021-0261.01</strain>
    </source>
</reference>
<proteinExistence type="predicted"/>
<name>B4PJF8_DROYA</name>
<evidence type="ECO:0008006" key="3">
    <source>
        <dbReference type="Google" id="ProtNLM"/>
    </source>
</evidence>